<keyword evidence="3" id="KW-1185">Reference proteome</keyword>
<dbReference type="InterPro" id="IPR013766">
    <property type="entry name" value="Thioredoxin_domain"/>
</dbReference>
<dbReference type="OrthoDB" id="5784238at2"/>
<dbReference type="AlphaFoldDB" id="A0A4R5KUJ6"/>
<name>A0A4R5KUJ6_9BACL</name>
<dbReference type="InterPro" id="IPR036249">
    <property type="entry name" value="Thioredoxin-like_sf"/>
</dbReference>
<comment type="caution">
    <text evidence="2">The sequence shown here is derived from an EMBL/GenBank/DDBJ whole genome shotgun (WGS) entry which is preliminary data.</text>
</comment>
<dbReference type="EMBL" id="SMRT01000002">
    <property type="protein sequence ID" value="TDF99603.1"/>
    <property type="molecule type" value="Genomic_DNA"/>
</dbReference>
<feature type="domain" description="Thioredoxin" evidence="1">
    <location>
        <begin position="5"/>
        <end position="95"/>
    </location>
</feature>
<dbReference type="Pfam" id="PF00085">
    <property type="entry name" value="Thioredoxin"/>
    <property type="match status" value="1"/>
</dbReference>
<organism evidence="2 3">
    <name type="scientific">Paenibacillus piri</name>
    <dbReference type="NCBI Taxonomy" id="2547395"/>
    <lineage>
        <taxon>Bacteria</taxon>
        <taxon>Bacillati</taxon>
        <taxon>Bacillota</taxon>
        <taxon>Bacilli</taxon>
        <taxon>Bacillales</taxon>
        <taxon>Paenibacillaceae</taxon>
        <taxon>Paenibacillus</taxon>
    </lineage>
</organism>
<dbReference type="Proteomes" id="UP000295636">
    <property type="component" value="Unassembled WGS sequence"/>
</dbReference>
<evidence type="ECO:0000259" key="1">
    <source>
        <dbReference type="Pfam" id="PF00085"/>
    </source>
</evidence>
<evidence type="ECO:0000313" key="3">
    <source>
        <dbReference type="Proteomes" id="UP000295636"/>
    </source>
</evidence>
<dbReference type="RefSeq" id="WP_133226155.1">
    <property type="nucleotide sequence ID" value="NZ_SMRT01000002.1"/>
</dbReference>
<dbReference type="CDD" id="cd02947">
    <property type="entry name" value="TRX_family"/>
    <property type="match status" value="1"/>
</dbReference>
<gene>
    <name evidence="2" type="ORF">E1757_07155</name>
</gene>
<dbReference type="Gene3D" id="3.40.30.10">
    <property type="entry name" value="Glutaredoxin"/>
    <property type="match status" value="1"/>
</dbReference>
<evidence type="ECO:0000313" key="2">
    <source>
        <dbReference type="EMBL" id="TDF99603.1"/>
    </source>
</evidence>
<dbReference type="SUPFAM" id="SSF52833">
    <property type="entry name" value="Thioredoxin-like"/>
    <property type="match status" value="1"/>
</dbReference>
<protein>
    <submittedName>
        <fullName evidence="2">Thioredoxin</fullName>
    </submittedName>
</protein>
<proteinExistence type="predicted"/>
<sequence>MTEWTEAQLKDWMKDSSERRFFYFYTPLCGTCKWTERMLQVILTLDPQLPIVKCNVNFCRQTAIEWQIESVPCIVGFGTDGGMRKRYKMQAVDDLHRWFQQINDNGRESS</sequence>
<reference evidence="2 3" key="1">
    <citation type="submission" date="2019-03" db="EMBL/GenBank/DDBJ databases">
        <title>This is whole genome sequence of Paenibacillus sp MS74 strain.</title>
        <authorList>
            <person name="Trinh H.N."/>
        </authorList>
    </citation>
    <scope>NUCLEOTIDE SEQUENCE [LARGE SCALE GENOMIC DNA]</scope>
    <source>
        <strain evidence="2 3">MS74</strain>
    </source>
</reference>
<accession>A0A4R5KUJ6</accession>